<feature type="domain" description="Putative regulatory protein FmdB zinc ribbon" evidence="2">
    <location>
        <begin position="1"/>
        <end position="43"/>
    </location>
</feature>
<dbReference type="EMBL" id="JXMS01000002">
    <property type="protein sequence ID" value="OBQ56818.1"/>
    <property type="molecule type" value="Genomic_DNA"/>
</dbReference>
<dbReference type="NCBIfam" id="TIGR02605">
    <property type="entry name" value="CxxC_CxxC_SSSS"/>
    <property type="match status" value="1"/>
</dbReference>
<dbReference type="PANTHER" id="PTHR34404">
    <property type="entry name" value="REGULATORY PROTEIN, FMDB FAMILY"/>
    <property type="match status" value="1"/>
</dbReference>
<evidence type="ECO:0000313" key="3">
    <source>
        <dbReference type="EMBL" id="OBQ56818.1"/>
    </source>
</evidence>
<sequence length="89" mass="9422">MPIYEYRCNACEQIFEEWTTSCTEGDESITCPVCGGVAERIISNTTFVLKGGGWYVSEYGKNSAASNPAKKDIPSDSSGCSSSSSSSAS</sequence>
<comment type="caution">
    <text evidence="3">The sequence shown here is derived from an EMBL/GenBank/DDBJ whole genome shotgun (WGS) entry which is preliminary data.</text>
</comment>
<reference evidence="3 4" key="1">
    <citation type="submission" date="2015-01" db="EMBL/GenBank/DDBJ databases">
        <title>Desulfovibrio sp. JC271 draft genome sequence.</title>
        <authorList>
            <person name="Shivani Y."/>
            <person name="Subhash Y."/>
            <person name="Sasikala C."/>
            <person name="Ramana C.V."/>
        </authorList>
    </citation>
    <scope>NUCLEOTIDE SEQUENCE [LARGE SCALE GENOMIC DNA]</scope>
    <source>
        <strain evidence="3 4">JC271</strain>
    </source>
</reference>
<feature type="region of interest" description="Disordered" evidence="1">
    <location>
        <begin position="62"/>
        <end position="89"/>
    </location>
</feature>
<name>A0A1B7XMS8_9BACT</name>
<accession>A0A1B7XMS8</accession>
<dbReference type="OrthoDB" id="9813321at2"/>
<dbReference type="AlphaFoldDB" id="A0A1B7XMS8"/>
<dbReference type="PATRIC" id="fig|1560234.3.peg.1224"/>
<protein>
    <submittedName>
        <fullName evidence="3">FmdB family transcriptional regulator</fullName>
    </submittedName>
</protein>
<evidence type="ECO:0000313" key="4">
    <source>
        <dbReference type="Proteomes" id="UP000091979"/>
    </source>
</evidence>
<dbReference type="PANTHER" id="PTHR34404:SF2">
    <property type="entry name" value="CONSERVED SERINE RICH PROTEIN"/>
    <property type="match status" value="1"/>
</dbReference>
<dbReference type="InterPro" id="IPR013429">
    <property type="entry name" value="Regulatory_FmdB_Zinc_ribbon"/>
</dbReference>
<dbReference type="RefSeq" id="WP_066851928.1">
    <property type="nucleotide sequence ID" value="NZ_JXMS01000002.1"/>
</dbReference>
<dbReference type="SMART" id="SM00834">
    <property type="entry name" value="CxxC_CXXC_SSSS"/>
    <property type="match status" value="1"/>
</dbReference>
<dbReference type="Proteomes" id="UP000091979">
    <property type="component" value="Unassembled WGS sequence"/>
</dbReference>
<dbReference type="STRING" id="1560234.SP90_01740"/>
<organism evidence="3 4">
    <name type="scientific">Halodesulfovibrio spirochaetisodalis</name>
    <dbReference type="NCBI Taxonomy" id="1560234"/>
    <lineage>
        <taxon>Bacteria</taxon>
        <taxon>Pseudomonadati</taxon>
        <taxon>Thermodesulfobacteriota</taxon>
        <taxon>Desulfovibrionia</taxon>
        <taxon>Desulfovibrionales</taxon>
        <taxon>Desulfovibrionaceae</taxon>
        <taxon>Halodesulfovibrio</taxon>
    </lineage>
</organism>
<keyword evidence="4" id="KW-1185">Reference proteome</keyword>
<evidence type="ECO:0000259" key="2">
    <source>
        <dbReference type="SMART" id="SM00834"/>
    </source>
</evidence>
<feature type="compositionally biased region" description="Low complexity" evidence="1">
    <location>
        <begin position="75"/>
        <end position="89"/>
    </location>
</feature>
<gene>
    <name evidence="3" type="ORF">SP90_01740</name>
</gene>
<proteinExistence type="predicted"/>
<evidence type="ECO:0000256" key="1">
    <source>
        <dbReference type="SAM" id="MobiDB-lite"/>
    </source>
</evidence>
<dbReference type="Pfam" id="PF09723">
    <property type="entry name" value="Zn_ribbon_8"/>
    <property type="match status" value="1"/>
</dbReference>